<comment type="subcellular location">
    <subcellularLocation>
        <location evidence="1">Cell membrane</location>
        <topology evidence="1">Multi-pass membrane protein</topology>
    </subcellularLocation>
</comment>
<dbReference type="GO" id="GO:0009103">
    <property type="term" value="P:lipopolysaccharide biosynthetic process"/>
    <property type="evidence" value="ECO:0007669"/>
    <property type="project" value="UniProtKB-ARBA"/>
</dbReference>
<evidence type="ECO:0000256" key="3">
    <source>
        <dbReference type="ARBA" id="ARBA00022676"/>
    </source>
</evidence>
<proteinExistence type="predicted"/>
<evidence type="ECO:0000256" key="2">
    <source>
        <dbReference type="ARBA" id="ARBA00022475"/>
    </source>
</evidence>
<evidence type="ECO:0000259" key="9">
    <source>
        <dbReference type="Pfam" id="PF13231"/>
    </source>
</evidence>
<dbReference type="RefSeq" id="WP_007241037.1">
    <property type="nucleotide sequence ID" value="NZ_BAFB01000241.1"/>
</dbReference>
<feature type="transmembrane region" description="Helical" evidence="8">
    <location>
        <begin position="164"/>
        <end position="197"/>
    </location>
</feature>
<keyword evidence="11" id="KW-1185">Reference proteome</keyword>
<comment type="caution">
    <text evidence="10">The sequence shown here is derived from an EMBL/GenBank/DDBJ whole genome shotgun (WGS) entry which is preliminary data.</text>
</comment>
<dbReference type="EMBL" id="BAFB01000241">
    <property type="protein sequence ID" value="GAB36879.1"/>
    <property type="molecule type" value="Genomic_DNA"/>
</dbReference>
<feature type="transmembrane region" description="Helical" evidence="8">
    <location>
        <begin position="346"/>
        <end position="365"/>
    </location>
</feature>
<dbReference type="PANTHER" id="PTHR33908:SF3">
    <property type="entry name" value="UNDECAPRENYL PHOSPHATE-ALPHA-4-AMINO-4-DEOXY-L-ARABINOSE ARABINOSYL TRANSFERASE"/>
    <property type="match status" value="1"/>
</dbReference>
<dbReference type="InterPro" id="IPR050297">
    <property type="entry name" value="LipidA_mod_glycosyltrf_83"/>
</dbReference>
<organism evidence="10 11">
    <name type="scientific">Gordonia otitidis (strain DSM 44809 / CCUG 52243 / JCM 12355 / NBRC 100426 / IFM 10032)</name>
    <dbReference type="NCBI Taxonomy" id="1108044"/>
    <lineage>
        <taxon>Bacteria</taxon>
        <taxon>Bacillati</taxon>
        <taxon>Actinomycetota</taxon>
        <taxon>Actinomycetes</taxon>
        <taxon>Mycobacteriales</taxon>
        <taxon>Gordoniaceae</taxon>
        <taxon>Gordonia</taxon>
    </lineage>
</organism>
<evidence type="ECO:0000256" key="8">
    <source>
        <dbReference type="SAM" id="Phobius"/>
    </source>
</evidence>
<feature type="transmembrane region" description="Helical" evidence="8">
    <location>
        <begin position="209"/>
        <end position="234"/>
    </location>
</feature>
<sequence>MTATERLRTVLPALAVGILGVFLSAMGSWRPSLWYDEAATVSAIHRPLSAMVDLLARTDAVHALYYLCMHVWTKVFGLSEFSLRFPSALAIGVAAGLFVVLGERLWDTRFGVIAGLVLLCLPRTTWAGSEARSYAGTIALAIAMTLVLLIALDVDVTASRRRRWGWWVAYVIVCVVGVMWFFFTITLLAAHLMIVCARARGDAGRPRRFSSVIAFVIAAFAVCLVIAPFARVVISQRGQISWVEQMTPRMLANYARYEFFDGATVFLVLGAVVTVVGVAVAAVRGARGRWSILGVGLLWVAVPAVLVFVFSWLVDAVYTPRYLIFTAGGVALILAWAVRQIARDRMWAAALLVVVLAAAAAPTYLADRSPYGRLGGTDFSEAADYVGDNARPGDCVAFSSQPTWSPVSQRVVLRAKPDDFVGLRDVGPSVDAIRADSLWDGDKPVTAYRRFAESCTVMWVITDKDRDRGYVTYPGATAYWVFSPNHFTSTPLYQQLSASGLHVVRQTPFNNSQVVEMRR</sequence>
<evidence type="ECO:0000256" key="1">
    <source>
        <dbReference type="ARBA" id="ARBA00004651"/>
    </source>
</evidence>
<dbReference type="Pfam" id="PF13231">
    <property type="entry name" value="PMT_2"/>
    <property type="match status" value="1"/>
</dbReference>
<dbReference type="Proteomes" id="UP000005038">
    <property type="component" value="Unassembled WGS sequence"/>
</dbReference>
<dbReference type="GO" id="GO:0005886">
    <property type="term" value="C:plasma membrane"/>
    <property type="evidence" value="ECO:0007669"/>
    <property type="project" value="UniProtKB-SubCell"/>
</dbReference>
<accession>H5TTS1</accession>
<dbReference type="GO" id="GO:0016763">
    <property type="term" value="F:pentosyltransferase activity"/>
    <property type="evidence" value="ECO:0007669"/>
    <property type="project" value="TreeGrafter"/>
</dbReference>
<gene>
    <name evidence="10" type="ORF">GOOTI_241_00350</name>
</gene>
<feature type="transmembrane region" description="Helical" evidence="8">
    <location>
        <begin position="9"/>
        <end position="29"/>
    </location>
</feature>
<feature type="transmembrane region" description="Helical" evidence="8">
    <location>
        <begin position="290"/>
        <end position="314"/>
    </location>
</feature>
<dbReference type="PANTHER" id="PTHR33908">
    <property type="entry name" value="MANNOSYLTRANSFERASE YKCB-RELATED"/>
    <property type="match status" value="1"/>
</dbReference>
<feature type="domain" description="Glycosyltransferase RgtA/B/C/D-like" evidence="9">
    <location>
        <begin position="68"/>
        <end position="228"/>
    </location>
</feature>
<evidence type="ECO:0000256" key="5">
    <source>
        <dbReference type="ARBA" id="ARBA00022692"/>
    </source>
</evidence>
<evidence type="ECO:0000313" key="11">
    <source>
        <dbReference type="Proteomes" id="UP000005038"/>
    </source>
</evidence>
<dbReference type="AlphaFoldDB" id="H5TTS1"/>
<evidence type="ECO:0000256" key="4">
    <source>
        <dbReference type="ARBA" id="ARBA00022679"/>
    </source>
</evidence>
<keyword evidence="2" id="KW-1003">Cell membrane</keyword>
<reference evidence="10" key="1">
    <citation type="submission" date="2012-02" db="EMBL/GenBank/DDBJ databases">
        <title>Whole genome shotgun sequence of Gordonia otitidis NBRC 100426.</title>
        <authorList>
            <person name="Yoshida I."/>
            <person name="Hosoyama A."/>
            <person name="Tsuchikane K."/>
            <person name="Katsumata H."/>
            <person name="Yamazaki S."/>
            <person name="Fujita N."/>
        </authorList>
    </citation>
    <scope>NUCLEOTIDE SEQUENCE [LARGE SCALE GENOMIC DNA]</scope>
    <source>
        <strain evidence="10">NBRC 100426</strain>
    </source>
</reference>
<feature type="transmembrane region" description="Helical" evidence="8">
    <location>
        <begin position="81"/>
        <end position="102"/>
    </location>
</feature>
<keyword evidence="4" id="KW-0808">Transferase</keyword>
<feature type="transmembrane region" description="Helical" evidence="8">
    <location>
        <begin position="263"/>
        <end position="283"/>
    </location>
</feature>
<feature type="transmembrane region" description="Helical" evidence="8">
    <location>
        <begin position="320"/>
        <end position="339"/>
    </location>
</feature>
<protein>
    <recommendedName>
        <fullName evidence="9">Glycosyltransferase RgtA/B/C/D-like domain-containing protein</fullName>
    </recommendedName>
</protein>
<dbReference type="InterPro" id="IPR038731">
    <property type="entry name" value="RgtA/B/C-like"/>
</dbReference>
<keyword evidence="6 8" id="KW-1133">Transmembrane helix</keyword>
<evidence type="ECO:0000313" key="10">
    <source>
        <dbReference type="EMBL" id="GAB36879.1"/>
    </source>
</evidence>
<keyword evidence="5 8" id="KW-0812">Transmembrane</keyword>
<evidence type="ECO:0000256" key="6">
    <source>
        <dbReference type="ARBA" id="ARBA00022989"/>
    </source>
</evidence>
<evidence type="ECO:0000256" key="7">
    <source>
        <dbReference type="ARBA" id="ARBA00023136"/>
    </source>
</evidence>
<dbReference type="STRING" id="1108044.GOOTI_241_00350"/>
<keyword evidence="7 8" id="KW-0472">Membrane</keyword>
<dbReference type="GO" id="GO:0010041">
    <property type="term" value="P:response to iron(III) ion"/>
    <property type="evidence" value="ECO:0007669"/>
    <property type="project" value="TreeGrafter"/>
</dbReference>
<feature type="transmembrane region" description="Helical" evidence="8">
    <location>
        <begin position="133"/>
        <end position="152"/>
    </location>
</feature>
<name>H5TTS1_GORO1</name>
<keyword evidence="3" id="KW-0328">Glycosyltransferase</keyword>